<protein>
    <recommendedName>
        <fullName evidence="3">Transposase</fullName>
    </recommendedName>
</protein>
<organism evidence="1 2">
    <name type="scientific">Oscillibacter valericigenes</name>
    <dbReference type="NCBI Taxonomy" id="351091"/>
    <lineage>
        <taxon>Bacteria</taxon>
        <taxon>Bacillati</taxon>
        <taxon>Bacillota</taxon>
        <taxon>Clostridia</taxon>
        <taxon>Eubacteriales</taxon>
        <taxon>Oscillospiraceae</taxon>
        <taxon>Oscillibacter</taxon>
    </lineage>
</organism>
<dbReference type="EMBL" id="JACSNX010000001">
    <property type="protein sequence ID" value="MBM6850189.1"/>
    <property type="molecule type" value="Genomic_DNA"/>
</dbReference>
<name>A0ABS2FRG4_9FIRM</name>
<dbReference type="RefSeq" id="WP_204801931.1">
    <property type="nucleotide sequence ID" value="NZ_JACSNX010000001.1"/>
</dbReference>
<dbReference type="Proteomes" id="UP000719500">
    <property type="component" value="Unassembled WGS sequence"/>
</dbReference>
<sequence>MKKQKNWEEKKSTAFYYSFKPRELKYFLFGKKRCPRCGGKLTRSKGSFTTKGALPNTINTSSDFNFIDTTKVKYYYYIYTCQECQSQYSLEELAI</sequence>
<comment type="caution">
    <text evidence="1">The sequence shown here is derived from an EMBL/GenBank/DDBJ whole genome shotgun (WGS) entry which is preliminary data.</text>
</comment>
<proteinExistence type="predicted"/>
<evidence type="ECO:0008006" key="3">
    <source>
        <dbReference type="Google" id="ProtNLM"/>
    </source>
</evidence>
<accession>A0ABS2FRG4</accession>
<reference evidence="1 2" key="1">
    <citation type="journal article" date="2021" name="Sci. Rep.">
        <title>The distribution of antibiotic resistance genes in chicken gut microbiota commensals.</title>
        <authorList>
            <person name="Juricova H."/>
            <person name="Matiasovicova J."/>
            <person name="Kubasova T."/>
            <person name="Cejkova D."/>
            <person name="Rychlik I."/>
        </authorList>
    </citation>
    <scope>NUCLEOTIDE SEQUENCE [LARGE SCALE GENOMIC DNA]</scope>
    <source>
        <strain evidence="1 2">An411</strain>
    </source>
</reference>
<evidence type="ECO:0000313" key="2">
    <source>
        <dbReference type="Proteomes" id="UP000719500"/>
    </source>
</evidence>
<keyword evidence="2" id="KW-1185">Reference proteome</keyword>
<gene>
    <name evidence="1" type="ORF">H9X91_01895</name>
</gene>
<evidence type="ECO:0000313" key="1">
    <source>
        <dbReference type="EMBL" id="MBM6850189.1"/>
    </source>
</evidence>